<dbReference type="AlphaFoldDB" id="A0A0P1I1N9"/>
<keyword evidence="3" id="KW-1185">Reference proteome</keyword>
<evidence type="ECO:0000313" key="2">
    <source>
        <dbReference type="EMBL" id="CUJ84810.1"/>
    </source>
</evidence>
<dbReference type="Proteomes" id="UP000051260">
    <property type="component" value="Unassembled WGS sequence"/>
</dbReference>
<reference evidence="3" key="1">
    <citation type="submission" date="2015-09" db="EMBL/GenBank/DDBJ databases">
        <authorList>
            <person name="Rodrigo-Torres L."/>
            <person name="Arahal D.R."/>
        </authorList>
    </citation>
    <scope>NUCLEOTIDE SEQUENCE [LARGE SCALE GENOMIC DNA]</scope>
    <source>
        <strain evidence="3">CECT 5091</strain>
    </source>
</reference>
<keyword evidence="1" id="KW-0472">Membrane</keyword>
<gene>
    <name evidence="2" type="ORF">RUE5091_00264</name>
</gene>
<feature type="transmembrane region" description="Helical" evidence="1">
    <location>
        <begin position="12"/>
        <end position="34"/>
    </location>
</feature>
<evidence type="ECO:0000256" key="1">
    <source>
        <dbReference type="SAM" id="Phobius"/>
    </source>
</evidence>
<dbReference type="EMBL" id="CYUD01000001">
    <property type="protein sequence ID" value="CUJ84810.1"/>
    <property type="molecule type" value="Genomic_DNA"/>
</dbReference>
<accession>A0A0P1I1N9</accession>
<keyword evidence="1" id="KW-1133">Transmembrane helix</keyword>
<evidence type="ECO:0000313" key="3">
    <source>
        <dbReference type="Proteomes" id="UP000051260"/>
    </source>
</evidence>
<organism evidence="2 3">
    <name type="scientific">Ruegeria denitrificans</name>
    <dbReference type="NCBI Taxonomy" id="1715692"/>
    <lineage>
        <taxon>Bacteria</taxon>
        <taxon>Pseudomonadati</taxon>
        <taxon>Pseudomonadota</taxon>
        <taxon>Alphaproteobacteria</taxon>
        <taxon>Rhodobacterales</taxon>
        <taxon>Roseobacteraceae</taxon>
        <taxon>Ruegeria</taxon>
    </lineage>
</organism>
<sequence length="71" mass="7487">MSPWLFGFSGNVVAAWYTGLIGLGVLVTTLFALVNCTGEVSNRVEYLVSLLPRGGKPPLTPLDHSGTHGSN</sequence>
<name>A0A0P1I1N9_9RHOB</name>
<dbReference type="STRING" id="1715692.RUE5091_00264"/>
<keyword evidence="1" id="KW-0812">Transmembrane</keyword>
<proteinExistence type="predicted"/>
<protein>
    <submittedName>
        <fullName evidence="2">Uncharacterized protein</fullName>
    </submittedName>
</protein>